<feature type="region of interest" description="Disordered" evidence="4">
    <location>
        <begin position="1860"/>
        <end position="1915"/>
    </location>
</feature>
<feature type="compositionally biased region" description="Low complexity" evidence="4">
    <location>
        <begin position="1866"/>
        <end position="1880"/>
    </location>
</feature>
<organism evidence="8 9">
    <name type="scientific">Octopus sinensis</name>
    <name type="common">East Asian common octopus</name>
    <dbReference type="NCBI Taxonomy" id="2607531"/>
    <lineage>
        <taxon>Eukaryota</taxon>
        <taxon>Metazoa</taxon>
        <taxon>Spiralia</taxon>
        <taxon>Lophotrochozoa</taxon>
        <taxon>Mollusca</taxon>
        <taxon>Cephalopoda</taxon>
        <taxon>Coleoidea</taxon>
        <taxon>Octopodiformes</taxon>
        <taxon>Octopoda</taxon>
        <taxon>Incirrata</taxon>
        <taxon>Octopodidae</taxon>
        <taxon>Octopus</taxon>
    </lineage>
</organism>
<dbReference type="Pfam" id="PF25036">
    <property type="entry name" value="VPS13_VAB"/>
    <property type="match status" value="1"/>
</dbReference>
<feature type="region of interest" description="Disordered" evidence="4">
    <location>
        <begin position="1932"/>
        <end position="1951"/>
    </location>
</feature>
<feature type="domain" description="Vacuolar protein sorting-associated protein 13 VPS13 adaptor binding" evidence="7">
    <location>
        <begin position="2139"/>
        <end position="2673"/>
    </location>
</feature>
<evidence type="ECO:0000256" key="4">
    <source>
        <dbReference type="SAM" id="MobiDB-lite"/>
    </source>
</evidence>
<keyword evidence="2" id="KW-0813">Transport</keyword>
<dbReference type="GO" id="GO:0045053">
    <property type="term" value="P:protein retention in Golgi apparatus"/>
    <property type="evidence" value="ECO:0007669"/>
    <property type="project" value="TreeGrafter"/>
</dbReference>
<dbReference type="InterPro" id="IPR026847">
    <property type="entry name" value="VPS13"/>
</dbReference>
<keyword evidence="8" id="KW-1185">Reference proteome</keyword>
<dbReference type="Proteomes" id="UP000515154">
    <property type="component" value="Linkage group LG22"/>
</dbReference>
<sequence length="2782" mass="316873">MFEGIIANFINSFFGKYIKDLDSTKLNFVIHQGNVELTDLQLKAEALYEFGLPVEVKGGCVGKINLSIPWTKLFSSSWIVTIEDLYVLAGPVIDRPYDPVKEKLHENAAKRKILDAFEKSAMKNVVGAVEKAPGFLEKFTTYVVNNIQLSISSVHFRYEDTVTNVDRPFACGFMLKNISAQSTDSRWHPTILDSSDTLLHKLAQLQDLSVYWNPYLPENHLVRSRLNTDEWRNLLKSSIDTHKIFEEDAEFIMKPISAHAKVILNKNGGFKVPKIFSDLSLEDIEVRFSRQQLLNMINLVDSFQMMAVNRKYRKYHPNVPLKVSPQAWWIYAYNAILEERIRPFSWERILKHRTNYKKYKDLYKKHIEFPIDVSFKDKLLEVEESLDIFNIFLAREHAKLELKKTENEKVTKPEKKKGWLSWIFGSEEDSDYENDKTDWFSKLSIDEKEQLYRGIGYDENANIYDIPREYIAYKVQINLKSCCCSLVKYSKRVLQMSMTQFRSSLDYRPGSESCRVSCNTESFSIEGVSMEHELIPILTSDVGVYAPSVNQIFTLEFETKPLYVEADYSLKLNVQPVEMVYDEHSLSELTAFFQFPNLRAEMKNSAVESLQQVISYSRLSLQYAIQQHKTIHVSVNMRSPYMVIPEYGSLQKGGYVLIVDFGTLTLESELQPKNVSLENNFEKWCQDATMSEIESRLYDQFTIKINEVKILLADSGDDWHTFQTEPDSLYHILPSTKMLMTLFNSVKPDYKQLPQHKLVTTLPSIKVNISDERLLTLVAFCNHFPIPGSSSMITIVEDSVDGNTLNCHPELDKRQIQPDTEIPLLKLVRNSVLGRAVVHKCPETVPDGISPAEEPNRENSPEEYFGSASENSDEELPLRHKTCDIKSVDDHSSASNTIKVLTRIVLNEAVLQLSKKIDRRESPYLMFRINKLYVDSAITVYGMVVNASLGGIELVDKIHIGPSGEYLELIRSKSNDNLVSITYRMTDPKCPDFGVYGYVIQGVQLKMDTISFFLHQVGITHLNTYMTRLINSINEKKMKTSTTSSISNSDSLEDFGILQPLTRMVSVTTTDDVPDNLVKFSFCAAIKDVNFKVCDSENDIADIHILDLESQVLMKSNKTLVFCGLKDLNMKDCSPGAIYPNIIMLEKSNLFELEFIYYNKIHGKNKKNPDYKIRLRVGQLQVVCLAKFFWDLTRFFEPIVTPTLIDETGAAVSRTVTKNMNRMKLHHVHTSFNFDVYAPILLIPKHSKSTDLLYIRLGYLKLRNFFEITKEPDQEWNHIFLTLSSIKISRAELSLADDVYNIVQDILDPVNLKADIKNALYPLSAKVHYDISGQLDLVKIHLIQKDIQSILGIYHENLMEGAPSLSPVAGYHFPPKESSQMASSTLSTGSQESLKNMPKSAINLNFTMDGIVVCLVEQKSTELGFQKQGLSRFQMGRVTIKRNQLIDGSAEGSLQVKWLMIDDISPDSKAIVKRVLKIVKNKSNSEMQDTPVFKINYKNSGDGCQKVDLSLRKLRFHICPTYLNSLIRFLSGSIETSYTSTVDGMNTSSLATAQDSKPSFLLPTDASNLTVSCKIADPEIVFFSNPEKRTCPILVLKAGMRIDYFYFNLREEIQVDIQKMQLISCYYGQFDDSSNKIIYPSDITFGRVNDYQEKLTEVNVQIDKIYLHLSASVINLVQSVLESYPSWRTKTKKENFTPPVTHQPLTNLWDVQKVSSEKWLEFTAIRGDTGCSEKKIVSNGFTEKFNIAINELDLVFEVENQDNEIPILYLKSSLDAKMKNLSSQLQLQSEINLELAYFNEKLSVWEPLVEPVMEKENMYRPWELQIKMVQAASQPITTSYEETRMDIADGFDEDLHNNLQKSRVKSSSSESETDSNTEMTVIRRKPSKKKRLTSERSFDTVSHQSSIQGESDSEPETFIHNITNKLGNIFSSDSSEADVSETDDNDEAFDPSLNDPVFMTSKGLIHAGMSGSLSDEVDGQLHEDNETSVCNYIIINSKDVFQLNVTPAAISVISDVYEALMSPTASDITLVRELPALQVINELGCHAVVTLHHSVKNPEEKVQGCSVIQKKNANGTEEKKVITSPDWTTSPDDDEIDGLSFLPKALSNIGNMVKLFPIQPFPDTFDYATTENLDKNQMTLQFDGFDPMTLSYARACHKLIPMQPVKNNTKYCFVWDVDISHGRKLVKVSSPLKIQNNLTMALDVFCKSQALKAIPELAIKAEMDDDKGFVKLTTVACGESFQIPLLIAYHCELFVSPVDLFFPKTENGIWWKDLIQMKDRSKHYSCVPTGLARPFTIKVTCKDQETLYPSQTLPKSIPYYILHMNPPVVLHNLLPYDVQFSLEGTNSYSSLTHGEMTPLYTVDVTKMQKLSLQITDYLSCDWSGNLDIGNDMEEFKAISMETETDMESSEKYLSISIHSVQSLTHDLRIYSPYWIMNKTDFPVLLRGTGSDAVFECSPLGVPVLFRYKKHRRKKAKLQVYDSKWSQSFSMDTVNSAGVIICNDKERNRKYQFMMQVQLSKMKLTKIVTIMPYFLIMNNSHSRLRFMEDNEVADLWFDLPPKECVPYWPITDSYRIFVKYDHGKAISPHIPIKTIHSTVLRMENGTGLCVEVSGGTQTPICISFSDYFLGGAPVRIENLCDDIFIKIHQKNQSQVTLLSPNQAILYTWDDPAAERTLMWNVYGGKRPSFPAAISKDGYGNVHLRVQSLSMRVDSVDGYELPESSTEDDSDEPDAMTTSFTDSFYGKTRSDKVVIYWMSFLDGHQRVLLFTRDERVAQAVRQVS</sequence>
<feature type="region of interest" description="Disordered" evidence="4">
    <location>
        <begin position="2716"/>
        <end position="2739"/>
    </location>
</feature>
<evidence type="ECO:0000256" key="3">
    <source>
        <dbReference type="ARBA" id="ARBA00023055"/>
    </source>
</evidence>
<feature type="compositionally biased region" description="Acidic residues" evidence="4">
    <location>
        <begin position="1935"/>
        <end position="1949"/>
    </location>
</feature>
<feature type="domain" description="Chorein N-terminal" evidence="5">
    <location>
        <begin position="1"/>
        <end position="783"/>
    </location>
</feature>
<proteinExistence type="inferred from homology"/>
<dbReference type="Pfam" id="PF25033">
    <property type="entry name" value="VPS13_M"/>
    <property type="match status" value="1"/>
</dbReference>
<feature type="compositionally biased region" description="Acidic residues" evidence="4">
    <location>
        <begin position="2723"/>
        <end position="2732"/>
    </location>
</feature>
<protein>
    <submittedName>
        <fullName evidence="9">Vacuolar protein sorting-associated protein 13A</fullName>
    </submittedName>
</protein>
<dbReference type="PANTHER" id="PTHR16166">
    <property type="entry name" value="VACUOLAR PROTEIN SORTING-ASSOCIATED PROTEIN VPS13"/>
    <property type="match status" value="1"/>
</dbReference>
<name>A0A7E6FK56_9MOLL</name>
<evidence type="ECO:0000313" key="9">
    <source>
        <dbReference type="RefSeq" id="XP_036367988.1"/>
    </source>
</evidence>
<evidence type="ECO:0000259" key="5">
    <source>
        <dbReference type="Pfam" id="PF12624"/>
    </source>
</evidence>
<dbReference type="InterPro" id="IPR056747">
    <property type="entry name" value="VPS13-like_M"/>
</dbReference>
<dbReference type="KEGG" id="osn:115223083"/>
<gene>
    <name evidence="9" type="primary">LOC115223083</name>
</gene>
<dbReference type="GO" id="GO:0006869">
    <property type="term" value="P:lipid transport"/>
    <property type="evidence" value="ECO:0007669"/>
    <property type="project" value="UniProtKB-KW"/>
</dbReference>
<evidence type="ECO:0000256" key="2">
    <source>
        <dbReference type="ARBA" id="ARBA00022448"/>
    </source>
</evidence>
<dbReference type="PANTHER" id="PTHR16166:SF146">
    <property type="entry name" value="VACUOLAR PROTEIN SORTING-ASSOCIATED PROTEIN 13A-LIKE ISOFORM X1"/>
    <property type="match status" value="1"/>
</dbReference>
<evidence type="ECO:0000256" key="1">
    <source>
        <dbReference type="ARBA" id="ARBA00006545"/>
    </source>
</evidence>
<dbReference type="InterPro" id="IPR009543">
    <property type="entry name" value="VPS13_VAB"/>
</dbReference>
<reference evidence="9" key="1">
    <citation type="submission" date="2025-08" db="UniProtKB">
        <authorList>
            <consortium name="RefSeq"/>
        </authorList>
    </citation>
    <scope>IDENTIFICATION</scope>
</reference>
<dbReference type="GO" id="GO:0006623">
    <property type="term" value="P:protein targeting to vacuole"/>
    <property type="evidence" value="ECO:0007669"/>
    <property type="project" value="TreeGrafter"/>
</dbReference>
<feature type="compositionally biased region" description="Polar residues" evidence="4">
    <location>
        <begin position="1899"/>
        <end position="1910"/>
    </location>
</feature>
<keyword evidence="3" id="KW-0445">Lipid transport</keyword>
<evidence type="ECO:0000313" key="8">
    <source>
        <dbReference type="Proteomes" id="UP000515154"/>
    </source>
</evidence>
<evidence type="ECO:0000259" key="6">
    <source>
        <dbReference type="Pfam" id="PF25033"/>
    </source>
</evidence>
<dbReference type="RefSeq" id="XP_036367988.1">
    <property type="nucleotide sequence ID" value="XM_036512095.1"/>
</dbReference>
<feature type="domain" description="VPS13-like middle region" evidence="6">
    <location>
        <begin position="1093"/>
        <end position="1843"/>
    </location>
</feature>
<accession>A0A7E6FK56</accession>
<feature type="compositionally biased region" description="Basic residues" evidence="4">
    <location>
        <begin position="1882"/>
        <end position="1891"/>
    </location>
</feature>
<evidence type="ECO:0000259" key="7">
    <source>
        <dbReference type="Pfam" id="PF25036"/>
    </source>
</evidence>
<dbReference type="Pfam" id="PF12624">
    <property type="entry name" value="VPS13_N"/>
    <property type="match status" value="1"/>
</dbReference>
<dbReference type="InterPro" id="IPR026854">
    <property type="entry name" value="VPS13_N"/>
</dbReference>
<feature type="region of interest" description="Disordered" evidence="4">
    <location>
        <begin position="844"/>
        <end position="877"/>
    </location>
</feature>
<comment type="similarity">
    <text evidence="1">Belongs to the VPS13 family.</text>
</comment>